<protein>
    <submittedName>
        <fullName evidence="1">Uncharacterized protein</fullName>
    </submittedName>
</protein>
<evidence type="ECO:0000313" key="2">
    <source>
        <dbReference type="Proteomes" id="UP000053237"/>
    </source>
</evidence>
<organism evidence="1 2">
    <name type="scientific">Albugo candida</name>
    <dbReference type="NCBI Taxonomy" id="65357"/>
    <lineage>
        <taxon>Eukaryota</taxon>
        <taxon>Sar</taxon>
        <taxon>Stramenopiles</taxon>
        <taxon>Oomycota</taxon>
        <taxon>Peronosporomycetes</taxon>
        <taxon>Albuginales</taxon>
        <taxon>Albuginaceae</taxon>
        <taxon>Albugo</taxon>
    </lineage>
</organism>
<dbReference type="InParanoid" id="A0A024GQI7"/>
<dbReference type="AlphaFoldDB" id="A0A024GQI7"/>
<accession>A0A024GQI7</accession>
<gene>
    <name evidence="1" type="ORF">BN9_104470</name>
</gene>
<dbReference type="EMBL" id="CAIX01000279">
    <property type="protein sequence ID" value="CCI49165.1"/>
    <property type="molecule type" value="Genomic_DNA"/>
</dbReference>
<keyword evidence="2" id="KW-1185">Reference proteome</keyword>
<name>A0A024GQI7_9STRA</name>
<dbReference type="Proteomes" id="UP000053237">
    <property type="component" value="Unassembled WGS sequence"/>
</dbReference>
<proteinExistence type="predicted"/>
<comment type="caution">
    <text evidence="1">The sequence shown here is derived from an EMBL/GenBank/DDBJ whole genome shotgun (WGS) entry which is preliminary data.</text>
</comment>
<reference evidence="1 2" key="1">
    <citation type="submission" date="2012-05" db="EMBL/GenBank/DDBJ databases">
        <title>Recombination and specialization in a pathogen metapopulation.</title>
        <authorList>
            <person name="Gardiner A."/>
            <person name="Kemen E."/>
            <person name="Schultz-Larsen T."/>
            <person name="MacLean D."/>
            <person name="Van Oosterhout C."/>
            <person name="Jones J.D.G."/>
        </authorList>
    </citation>
    <scope>NUCLEOTIDE SEQUENCE [LARGE SCALE GENOMIC DNA]</scope>
    <source>
        <strain evidence="1 2">Ac Nc2</strain>
    </source>
</reference>
<sequence>MGSSEANGSFIIELQIRVNSHARYRCDSITAYRIRFRHKKCGKIALKTLHFCNINDSIPPLRAWECSTTSTKRNIHINDHLNFQGLSFFSIRPKNQRSISYNARALSSDTPSVFKPFTDRSMLLRHPPKSSDEPTKQYNCFILSDSVVCTFPCKGDLYQHRIKYTLRTQTFTEHPKAPNYR</sequence>
<evidence type="ECO:0000313" key="1">
    <source>
        <dbReference type="EMBL" id="CCI49165.1"/>
    </source>
</evidence>